<dbReference type="GeneID" id="9681074"/>
<dbReference type="STRING" id="564608.C1MGI6"/>
<name>C1MGI6_MICPC</name>
<keyword evidence="4 7" id="KW-0833">Ubl conjugation pathway</keyword>
<evidence type="ECO:0000256" key="4">
    <source>
        <dbReference type="ARBA" id="ARBA00022786"/>
    </source>
</evidence>
<proteinExistence type="inferred from homology"/>
<evidence type="ECO:0000256" key="5">
    <source>
        <dbReference type="ARBA" id="ARBA00022801"/>
    </source>
</evidence>
<dbReference type="GO" id="GO:0004843">
    <property type="term" value="F:cysteine-type deubiquitinase activity"/>
    <property type="evidence" value="ECO:0007669"/>
    <property type="project" value="UniProtKB-UniRule"/>
</dbReference>
<dbReference type="EMBL" id="GG663735">
    <property type="protein sequence ID" value="EEH60581.1"/>
    <property type="molecule type" value="Genomic_DNA"/>
</dbReference>
<evidence type="ECO:0000256" key="6">
    <source>
        <dbReference type="ARBA" id="ARBA00022807"/>
    </source>
</evidence>
<dbReference type="SUPFAM" id="SSF54001">
    <property type="entry name" value="Cysteine proteinases"/>
    <property type="match status" value="1"/>
</dbReference>
<keyword evidence="6 7" id="KW-0788">Thiol protease</keyword>
<feature type="active site" description="Nucleophile" evidence="7">
    <location>
        <position position="94"/>
    </location>
</feature>
<dbReference type="InterPro" id="IPR036959">
    <property type="entry name" value="Peptidase_C12_UCH_sf"/>
</dbReference>
<keyword evidence="3 7" id="KW-0645">Protease</keyword>
<dbReference type="AlphaFoldDB" id="C1MGI6"/>
<sequence length="230" mass="24482">MGKKWLPLESNPEVMGSFAHTLGLPADVGFHDIFGLDPDLLAMVPQPVHAVLLLFPITDKSEALSASEAAVIEQNGQTLSEKVYYMRQTIGNACGTIGVLHAVGNNAEKYAFAPGSYFASFFGKTKGMTPEEKAAYLENDDGIEAAHGSAVAAGETDVPSLETQINLHFVALVHVDGGLYELDGRKKTPVYHGATTAETLLADAAPVIKKFMDVAEGDINFNAIAMAPFQ</sequence>
<dbReference type="Gene3D" id="3.40.532.10">
    <property type="entry name" value="Peptidase C12, ubiquitin carboxyl-terminal hydrolase"/>
    <property type="match status" value="1"/>
</dbReference>
<dbReference type="Proteomes" id="UP000001876">
    <property type="component" value="Unassembled WGS sequence"/>
</dbReference>
<feature type="site" description="Important for enzyme activity" evidence="7">
    <location>
        <position position="183"/>
    </location>
</feature>
<dbReference type="MEROPS" id="C12.A03"/>
<dbReference type="PROSITE" id="PS52048">
    <property type="entry name" value="UCH_DOMAIN"/>
    <property type="match status" value="1"/>
</dbReference>
<dbReference type="eggNOG" id="KOG1415">
    <property type="taxonomic scope" value="Eukaryota"/>
</dbReference>
<dbReference type="FunFam" id="3.40.532.10:FF:000006">
    <property type="entry name" value="Ubiquitin carboxyl-terminal hydrolase"/>
    <property type="match status" value="1"/>
</dbReference>
<feature type="domain" description="UCH catalytic" evidence="9">
    <location>
        <begin position="4"/>
        <end position="228"/>
    </location>
</feature>
<evidence type="ECO:0000313" key="10">
    <source>
        <dbReference type="EMBL" id="EEH60581.1"/>
    </source>
</evidence>
<feature type="active site" description="Proton donor" evidence="7">
    <location>
        <position position="168"/>
    </location>
</feature>
<dbReference type="GO" id="GO:0016579">
    <property type="term" value="P:protein deubiquitination"/>
    <property type="evidence" value="ECO:0007669"/>
    <property type="project" value="TreeGrafter"/>
</dbReference>
<dbReference type="RefSeq" id="XP_003055329.1">
    <property type="nucleotide sequence ID" value="XM_003055283.1"/>
</dbReference>
<evidence type="ECO:0000256" key="2">
    <source>
        <dbReference type="ARBA" id="ARBA00009326"/>
    </source>
</evidence>
<organism evidence="11">
    <name type="scientific">Micromonas pusilla (strain CCMP1545)</name>
    <name type="common">Picoplanktonic green alga</name>
    <dbReference type="NCBI Taxonomy" id="564608"/>
    <lineage>
        <taxon>Eukaryota</taxon>
        <taxon>Viridiplantae</taxon>
        <taxon>Chlorophyta</taxon>
        <taxon>Mamiellophyceae</taxon>
        <taxon>Mamiellales</taxon>
        <taxon>Mamiellaceae</taxon>
        <taxon>Micromonas</taxon>
    </lineage>
</organism>
<dbReference type="PRINTS" id="PR00707">
    <property type="entry name" value="UBCTHYDRLASE"/>
</dbReference>
<dbReference type="OrthoDB" id="427186at2759"/>
<accession>C1MGI6</accession>
<dbReference type="OMA" id="IDLHYVC"/>
<evidence type="ECO:0000256" key="1">
    <source>
        <dbReference type="ARBA" id="ARBA00000707"/>
    </source>
</evidence>
<gene>
    <name evidence="10" type="ORF">MICPUCDRAFT_13449</name>
</gene>
<evidence type="ECO:0000256" key="8">
    <source>
        <dbReference type="RuleBase" id="RU361215"/>
    </source>
</evidence>
<dbReference type="KEGG" id="mpp:MICPUCDRAFT_13449"/>
<comment type="similarity">
    <text evidence="2 7 8">Belongs to the peptidase C12 family.</text>
</comment>
<dbReference type="InterPro" id="IPR038765">
    <property type="entry name" value="Papain-like_cys_pep_sf"/>
</dbReference>
<dbReference type="Pfam" id="PF01088">
    <property type="entry name" value="Peptidase_C12"/>
    <property type="match status" value="1"/>
</dbReference>
<reference evidence="10 11" key="1">
    <citation type="journal article" date="2009" name="Science">
        <title>Green evolution and dynamic adaptations revealed by genomes of the marine picoeukaryotes Micromonas.</title>
        <authorList>
            <person name="Worden A.Z."/>
            <person name="Lee J.H."/>
            <person name="Mock T."/>
            <person name="Rouze P."/>
            <person name="Simmons M.P."/>
            <person name="Aerts A.L."/>
            <person name="Allen A.E."/>
            <person name="Cuvelier M.L."/>
            <person name="Derelle E."/>
            <person name="Everett M.V."/>
            <person name="Foulon E."/>
            <person name="Grimwood J."/>
            <person name="Gundlach H."/>
            <person name="Henrissat B."/>
            <person name="Napoli C."/>
            <person name="McDonald S.M."/>
            <person name="Parker M.S."/>
            <person name="Rombauts S."/>
            <person name="Salamov A."/>
            <person name="Von Dassow P."/>
            <person name="Badger J.H."/>
            <person name="Coutinho P.M."/>
            <person name="Demir E."/>
            <person name="Dubchak I."/>
            <person name="Gentemann C."/>
            <person name="Eikrem W."/>
            <person name="Gready J.E."/>
            <person name="John U."/>
            <person name="Lanier W."/>
            <person name="Lindquist E.A."/>
            <person name="Lucas S."/>
            <person name="Mayer K.F."/>
            <person name="Moreau H."/>
            <person name="Not F."/>
            <person name="Otillar R."/>
            <person name="Panaud O."/>
            <person name="Pangilinan J."/>
            <person name="Paulsen I."/>
            <person name="Piegu B."/>
            <person name="Poliakov A."/>
            <person name="Robbens S."/>
            <person name="Schmutz J."/>
            <person name="Toulza E."/>
            <person name="Wyss T."/>
            <person name="Zelensky A."/>
            <person name="Zhou K."/>
            <person name="Armbrust E.V."/>
            <person name="Bhattacharya D."/>
            <person name="Goodenough U.W."/>
            <person name="Van de Peer Y."/>
            <person name="Grigoriev I.V."/>
        </authorList>
    </citation>
    <scope>NUCLEOTIDE SEQUENCE [LARGE SCALE GENOMIC DNA]</scope>
    <source>
        <strain evidence="10 11">CCMP1545</strain>
    </source>
</reference>
<dbReference type="EC" id="3.4.19.12" evidence="8"/>
<dbReference type="GO" id="GO:0005737">
    <property type="term" value="C:cytoplasm"/>
    <property type="evidence" value="ECO:0007669"/>
    <property type="project" value="TreeGrafter"/>
</dbReference>
<evidence type="ECO:0000313" key="11">
    <source>
        <dbReference type="Proteomes" id="UP000001876"/>
    </source>
</evidence>
<protein>
    <recommendedName>
        <fullName evidence="8">Ubiquitin carboxyl-terminal hydrolase</fullName>
        <ecNumber evidence="8">3.4.19.12</ecNumber>
    </recommendedName>
</protein>
<dbReference type="PANTHER" id="PTHR10589:SF17">
    <property type="entry name" value="UBIQUITIN CARBOXYL-TERMINAL HYDROLASE"/>
    <property type="match status" value="1"/>
</dbReference>
<keyword evidence="5 7" id="KW-0378">Hydrolase</keyword>
<comment type="catalytic activity">
    <reaction evidence="1 7 8">
        <text>Thiol-dependent hydrolysis of ester, thioester, amide, peptide and isopeptide bonds formed by the C-terminal Gly of ubiquitin (a 76-residue protein attached to proteins as an intracellular targeting signal).</text>
        <dbReference type="EC" id="3.4.19.12"/>
    </reaction>
</comment>
<dbReference type="CDD" id="cd09616">
    <property type="entry name" value="Peptidase_C12_UCH_L1_L3"/>
    <property type="match status" value="1"/>
</dbReference>
<evidence type="ECO:0000256" key="7">
    <source>
        <dbReference type="PROSITE-ProRule" id="PRU01393"/>
    </source>
</evidence>
<dbReference type="InterPro" id="IPR001578">
    <property type="entry name" value="Peptidase_C12_UCH"/>
</dbReference>
<dbReference type="PANTHER" id="PTHR10589">
    <property type="entry name" value="UBIQUITIN CARBOXYL-TERMINAL HYDROLASE"/>
    <property type="match status" value="1"/>
</dbReference>
<keyword evidence="11" id="KW-1185">Reference proteome</keyword>
<evidence type="ECO:0000259" key="9">
    <source>
        <dbReference type="PROSITE" id="PS52048"/>
    </source>
</evidence>
<dbReference type="GO" id="GO:0006511">
    <property type="term" value="P:ubiquitin-dependent protein catabolic process"/>
    <property type="evidence" value="ECO:0007669"/>
    <property type="project" value="UniProtKB-UniRule"/>
</dbReference>
<feature type="site" description="Transition state stabilizer" evidence="7">
    <location>
        <position position="88"/>
    </location>
</feature>
<evidence type="ECO:0000256" key="3">
    <source>
        <dbReference type="ARBA" id="ARBA00022670"/>
    </source>
</evidence>